<dbReference type="Gene3D" id="1.10.3720.10">
    <property type="entry name" value="MetI-like"/>
    <property type="match status" value="1"/>
</dbReference>
<dbReference type="STRING" id="1332264.BW730_07605"/>
<gene>
    <name evidence="9" type="ORF">BW730_07605</name>
</gene>
<dbReference type="PROSITE" id="PS50928">
    <property type="entry name" value="ABC_TM1"/>
    <property type="match status" value="1"/>
</dbReference>
<dbReference type="EMBL" id="CP019606">
    <property type="protein sequence ID" value="AQP47387.1"/>
    <property type="molecule type" value="Genomic_DNA"/>
</dbReference>
<protein>
    <submittedName>
        <fullName evidence="9">Sugar ABC transporter permease</fullName>
    </submittedName>
</protein>
<dbReference type="PANTHER" id="PTHR43744">
    <property type="entry name" value="ABC TRANSPORTER PERMEASE PROTEIN MG189-RELATED-RELATED"/>
    <property type="match status" value="1"/>
</dbReference>
<evidence type="ECO:0000256" key="4">
    <source>
        <dbReference type="ARBA" id="ARBA00022692"/>
    </source>
</evidence>
<feature type="domain" description="ABC transmembrane type-1" evidence="8">
    <location>
        <begin position="76"/>
        <end position="267"/>
    </location>
</feature>
<organism evidence="9 10">
    <name type="scientific">Tessaracoccus aquimaris</name>
    <dbReference type="NCBI Taxonomy" id="1332264"/>
    <lineage>
        <taxon>Bacteria</taxon>
        <taxon>Bacillati</taxon>
        <taxon>Actinomycetota</taxon>
        <taxon>Actinomycetes</taxon>
        <taxon>Propionibacteriales</taxon>
        <taxon>Propionibacteriaceae</taxon>
        <taxon>Tessaracoccus</taxon>
    </lineage>
</organism>
<evidence type="ECO:0000313" key="9">
    <source>
        <dbReference type="EMBL" id="AQP47387.1"/>
    </source>
</evidence>
<dbReference type="SUPFAM" id="SSF161098">
    <property type="entry name" value="MetI-like"/>
    <property type="match status" value="1"/>
</dbReference>
<evidence type="ECO:0000256" key="7">
    <source>
        <dbReference type="RuleBase" id="RU363032"/>
    </source>
</evidence>
<comment type="subcellular location">
    <subcellularLocation>
        <location evidence="1 7">Cell membrane</location>
        <topology evidence="1 7">Multi-pass membrane protein</topology>
    </subcellularLocation>
</comment>
<dbReference type="GO" id="GO:0055085">
    <property type="term" value="P:transmembrane transport"/>
    <property type="evidence" value="ECO:0007669"/>
    <property type="project" value="InterPro"/>
</dbReference>
<dbReference type="CDD" id="cd06261">
    <property type="entry name" value="TM_PBP2"/>
    <property type="match status" value="1"/>
</dbReference>
<evidence type="ECO:0000256" key="6">
    <source>
        <dbReference type="ARBA" id="ARBA00023136"/>
    </source>
</evidence>
<sequence length="282" mass="31230">MKRPSGTISARAGRWICYTLMLIITVYSILPAAWMMLIALHPKSSSMTGAAVLDMSNLTLSNFPEVNRLIPVWTNIGNSLFTTAIGTVTTLFFCSLAGFAFAKIRFPGREFLFYALVGTMLVPPEVAVIPLFMIMTDLSLTNSLWSLIIPKMATAVGIFYMRQYIKAVPDEVIEAARVDGCGPFRTYWQIVLPMIKPGLAVWTTLTVIARWNDFFWPLVFLRSQEKYTLMQAISLLPVGEGLSTPWPIIMAGTAIAIVPPVIGYVIFQRFQKADMTAGAVKG</sequence>
<dbReference type="InterPro" id="IPR000515">
    <property type="entry name" value="MetI-like"/>
</dbReference>
<name>A0A1Q2CMP9_9ACTN</name>
<accession>A0A1Q2CMP9</accession>
<dbReference type="OrthoDB" id="9794684at2"/>
<dbReference type="Pfam" id="PF00528">
    <property type="entry name" value="BPD_transp_1"/>
    <property type="match status" value="1"/>
</dbReference>
<dbReference type="RefSeq" id="WP_077685715.1">
    <property type="nucleotide sequence ID" value="NZ_CP019606.1"/>
</dbReference>
<keyword evidence="4 7" id="KW-0812">Transmembrane</keyword>
<proteinExistence type="inferred from homology"/>
<feature type="transmembrane region" description="Helical" evidence="7">
    <location>
        <begin position="144"/>
        <end position="161"/>
    </location>
</feature>
<evidence type="ECO:0000259" key="8">
    <source>
        <dbReference type="PROSITE" id="PS50928"/>
    </source>
</evidence>
<feature type="transmembrane region" description="Helical" evidence="7">
    <location>
        <begin position="80"/>
        <end position="102"/>
    </location>
</feature>
<keyword evidence="2 7" id="KW-0813">Transport</keyword>
<dbReference type="GO" id="GO:0005886">
    <property type="term" value="C:plasma membrane"/>
    <property type="evidence" value="ECO:0007669"/>
    <property type="project" value="UniProtKB-SubCell"/>
</dbReference>
<feature type="transmembrane region" description="Helical" evidence="7">
    <location>
        <begin position="12"/>
        <end position="37"/>
    </location>
</feature>
<dbReference type="KEGG" id="tes:BW730_07605"/>
<dbReference type="PANTHER" id="PTHR43744:SF8">
    <property type="entry name" value="SN-GLYCEROL-3-PHOSPHATE TRANSPORT SYSTEM PERMEASE PROTEIN UGPE"/>
    <property type="match status" value="1"/>
</dbReference>
<dbReference type="InterPro" id="IPR035906">
    <property type="entry name" value="MetI-like_sf"/>
</dbReference>
<feature type="transmembrane region" description="Helical" evidence="7">
    <location>
        <begin position="111"/>
        <end position="132"/>
    </location>
</feature>
<evidence type="ECO:0000256" key="2">
    <source>
        <dbReference type="ARBA" id="ARBA00022448"/>
    </source>
</evidence>
<keyword evidence="10" id="KW-1185">Reference proteome</keyword>
<reference evidence="10" key="1">
    <citation type="submission" date="2017-02" db="EMBL/GenBank/DDBJ databases">
        <title>Tessaracoccus aquaemaris sp. nov., isolated from the intestine of a Korean rockfish, Sebastes schlegelii, in a marine aquaculture pond.</title>
        <authorList>
            <person name="Tak E.J."/>
            <person name="Bae J.-W."/>
        </authorList>
    </citation>
    <scope>NUCLEOTIDE SEQUENCE [LARGE SCALE GENOMIC DNA]</scope>
    <source>
        <strain evidence="10">NSG39</strain>
    </source>
</reference>
<keyword evidence="6 7" id="KW-0472">Membrane</keyword>
<evidence type="ECO:0000256" key="5">
    <source>
        <dbReference type="ARBA" id="ARBA00022989"/>
    </source>
</evidence>
<keyword evidence="5 7" id="KW-1133">Transmembrane helix</keyword>
<evidence type="ECO:0000313" key="10">
    <source>
        <dbReference type="Proteomes" id="UP000188145"/>
    </source>
</evidence>
<evidence type="ECO:0000256" key="1">
    <source>
        <dbReference type="ARBA" id="ARBA00004651"/>
    </source>
</evidence>
<evidence type="ECO:0000256" key="3">
    <source>
        <dbReference type="ARBA" id="ARBA00022475"/>
    </source>
</evidence>
<dbReference type="AlphaFoldDB" id="A0A1Q2CMP9"/>
<feature type="transmembrane region" description="Helical" evidence="7">
    <location>
        <begin position="246"/>
        <end position="267"/>
    </location>
</feature>
<dbReference type="Proteomes" id="UP000188145">
    <property type="component" value="Chromosome"/>
</dbReference>
<comment type="similarity">
    <text evidence="7">Belongs to the binding-protein-dependent transport system permease family.</text>
</comment>
<keyword evidence="3" id="KW-1003">Cell membrane</keyword>